<accession>L8MSZ8</accession>
<feature type="transmembrane region" description="Helical" evidence="1">
    <location>
        <begin position="16"/>
        <end position="35"/>
    </location>
</feature>
<evidence type="ECO:0000256" key="1">
    <source>
        <dbReference type="SAM" id="Phobius"/>
    </source>
</evidence>
<reference evidence="2 3" key="1">
    <citation type="journal article" date="2013" name="Proc. Natl. Acad. Sci. U.S.A.">
        <title>Improving the coverage of the cyanobacterial phylum using diversity-driven genome sequencing.</title>
        <authorList>
            <person name="Shih P.M."/>
            <person name="Wu D."/>
            <person name="Latifi A."/>
            <person name="Axen S.D."/>
            <person name="Fewer D.P."/>
            <person name="Talla E."/>
            <person name="Calteau A."/>
            <person name="Cai F."/>
            <person name="Tandeau de Marsac N."/>
            <person name="Rippka R."/>
            <person name="Herdman M."/>
            <person name="Sivonen K."/>
            <person name="Coursin T."/>
            <person name="Laurent T."/>
            <person name="Goodwin L."/>
            <person name="Nolan M."/>
            <person name="Davenport K.W."/>
            <person name="Han C.S."/>
            <person name="Rubin E.M."/>
            <person name="Eisen J.A."/>
            <person name="Woyke T."/>
            <person name="Gugger M."/>
            <person name="Kerfeld C.A."/>
        </authorList>
    </citation>
    <scope>NUCLEOTIDE SEQUENCE [LARGE SCALE GENOMIC DNA]</scope>
    <source>
        <strain evidence="2 3">PCC 7429</strain>
    </source>
</reference>
<keyword evidence="1" id="KW-0812">Transmembrane</keyword>
<keyword evidence="3" id="KW-1185">Reference proteome</keyword>
<keyword evidence="1" id="KW-0472">Membrane</keyword>
<protein>
    <submittedName>
        <fullName evidence="2">Uncharacterized protein</fullName>
    </submittedName>
</protein>
<name>L8MSZ8_9CYAN</name>
<evidence type="ECO:0000313" key="2">
    <source>
        <dbReference type="EMBL" id="ELS30581.1"/>
    </source>
</evidence>
<dbReference type="EMBL" id="ALWB01000288">
    <property type="protein sequence ID" value="ELS30581.1"/>
    <property type="molecule type" value="Genomic_DNA"/>
</dbReference>
<sequence>MTVDVPFSFSSTLGSLYLFYSAFFTFLSLNSSAFLKSRFFEGIWQLFPSQQVVTNLSYLSL</sequence>
<dbReference type="AlphaFoldDB" id="L8MSZ8"/>
<organism evidence="2 3">
    <name type="scientific">Pseudanabaena biceps PCC 7429</name>
    <dbReference type="NCBI Taxonomy" id="927668"/>
    <lineage>
        <taxon>Bacteria</taxon>
        <taxon>Bacillati</taxon>
        <taxon>Cyanobacteriota</taxon>
        <taxon>Cyanophyceae</taxon>
        <taxon>Pseudanabaenales</taxon>
        <taxon>Pseudanabaenaceae</taxon>
        <taxon>Pseudanabaena</taxon>
    </lineage>
</organism>
<dbReference type="Proteomes" id="UP000011201">
    <property type="component" value="Unassembled WGS sequence"/>
</dbReference>
<comment type="caution">
    <text evidence="2">The sequence shown here is derived from an EMBL/GenBank/DDBJ whole genome shotgun (WGS) entry which is preliminary data.</text>
</comment>
<evidence type="ECO:0000313" key="3">
    <source>
        <dbReference type="Proteomes" id="UP000011201"/>
    </source>
</evidence>
<proteinExistence type="predicted"/>
<keyword evidence="1" id="KW-1133">Transmembrane helix</keyword>
<gene>
    <name evidence="2" type="ORF">Pse7429DRAFT_4198</name>
</gene>